<proteinExistence type="predicted"/>
<reference evidence="3 4" key="1">
    <citation type="submission" date="2019-10" db="EMBL/GenBank/DDBJ databases">
        <authorList>
            <person name="Dong K."/>
        </authorList>
    </citation>
    <scope>NUCLEOTIDE SEQUENCE [LARGE SCALE GENOMIC DNA]</scope>
    <source>
        <strain evidence="3 4">DSM 28960</strain>
    </source>
</reference>
<evidence type="ECO:0000259" key="1">
    <source>
        <dbReference type="Pfam" id="PF03354"/>
    </source>
</evidence>
<evidence type="ECO:0000259" key="2">
    <source>
        <dbReference type="Pfam" id="PF20441"/>
    </source>
</evidence>
<gene>
    <name evidence="3" type="ORF">GHI93_12075</name>
</gene>
<evidence type="ECO:0000313" key="4">
    <source>
        <dbReference type="Proteomes" id="UP000439550"/>
    </source>
</evidence>
<dbReference type="EMBL" id="WITJ01000026">
    <property type="protein sequence ID" value="MQW40652.1"/>
    <property type="molecule type" value="Genomic_DNA"/>
</dbReference>
<dbReference type="RefSeq" id="WP_343030375.1">
    <property type="nucleotide sequence ID" value="NZ_CBCRWP010000028.1"/>
</dbReference>
<feature type="domain" description="Terminase large subunit-like endonuclease" evidence="2">
    <location>
        <begin position="262"/>
        <end position="537"/>
    </location>
</feature>
<accession>A0A7X1ZC89</accession>
<dbReference type="InterPro" id="IPR005021">
    <property type="entry name" value="Terminase_largesu-like"/>
</dbReference>
<organism evidence="3 4">
    <name type="scientific">Lactococcus hircilactis</name>
    <dbReference type="NCBI Taxonomy" id="1494462"/>
    <lineage>
        <taxon>Bacteria</taxon>
        <taxon>Bacillati</taxon>
        <taxon>Bacillota</taxon>
        <taxon>Bacilli</taxon>
        <taxon>Lactobacillales</taxon>
        <taxon>Streptococcaceae</taxon>
        <taxon>Lactococcus</taxon>
    </lineage>
</organism>
<dbReference type="InterPro" id="IPR027417">
    <property type="entry name" value="P-loop_NTPase"/>
</dbReference>
<dbReference type="InterPro" id="IPR046461">
    <property type="entry name" value="TerL_ATPase"/>
</dbReference>
<dbReference type="Pfam" id="PF20441">
    <property type="entry name" value="TerL_nuclease"/>
    <property type="match status" value="1"/>
</dbReference>
<protein>
    <recommendedName>
        <fullName evidence="5">Terminase large subunit</fullName>
    </recommendedName>
</protein>
<dbReference type="AlphaFoldDB" id="A0A7X1ZC89"/>
<dbReference type="Pfam" id="PF03354">
    <property type="entry name" value="TerL_ATPase"/>
    <property type="match status" value="1"/>
</dbReference>
<dbReference type="Proteomes" id="UP000439550">
    <property type="component" value="Unassembled WGS sequence"/>
</dbReference>
<dbReference type="Gene3D" id="3.40.50.300">
    <property type="entry name" value="P-loop containing nucleotide triphosphate hydrolases"/>
    <property type="match status" value="1"/>
</dbReference>
<dbReference type="GO" id="GO:0004519">
    <property type="term" value="F:endonuclease activity"/>
    <property type="evidence" value="ECO:0007669"/>
    <property type="project" value="InterPro"/>
</dbReference>
<dbReference type="InterPro" id="IPR046462">
    <property type="entry name" value="TerL_nuclease"/>
</dbReference>
<dbReference type="PANTHER" id="PTHR41287">
    <property type="match status" value="1"/>
</dbReference>
<dbReference type="PANTHER" id="PTHR41287:SF1">
    <property type="entry name" value="PROTEIN YMFN"/>
    <property type="match status" value="1"/>
</dbReference>
<sequence length="541" mass="62747">MKYLKEYLEYNIENKIKINKDIQKQIKKSIRIHKKYIYRPERVEQAIDFIENVFMLTTGDLRPIKLLPPQEWWIECLFGYDMVNPQGEQVLLVNEMFLNVGRGTGKSTFAAAIVLYFMILSGRFGAKAQVIAYDNLQAEAVFGQVRNQSRASILLSEMSDFNMFNSTKTGLLFGPMLIKFVKQTNDVNRAQGGDTSLNVFDEVHVYKDDITEAVNKGSRMKQANWQSIYITSGGTTRKGLYDTMIKRFSSAKEFKNDRSVSLLYRLENIDQVRDKRNWSMALPLIGHLPKWSAVEEEYELSKGDPALQVKFLAMSMGIAMNNVRNYFTAGESARKEFDLSVFKGAKTYLGIDLSLHGDLTTFAFLCKPDDIYYLHTISFTTRKEFEQLDKDIQDLYLKFEQEGSLIILETNDYIKSKDLIQYLVKFKKETGCYYQMVGYDRARYEILEKLIEKFFFDKDDDRQIAIRQGFAMSDYIRILKSQLKQNTIYHNQELLEWSLMNTAVKVGYNDDLKLVKTTNSKKIDPVVASVMALQAYIRDEN</sequence>
<evidence type="ECO:0000313" key="3">
    <source>
        <dbReference type="EMBL" id="MQW40652.1"/>
    </source>
</evidence>
<feature type="domain" description="Terminase large subunit-like ATPase" evidence="1">
    <location>
        <begin position="88"/>
        <end position="246"/>
    </location>
</feature>
<comment type="caution">
    <text evidence="3">The sequence shown here is derived from an EMBL/GenBank/DDBJ whole genome shotgun (WGS) entry which is preliminary data.</text>
</comment>
<keyword evidence="4" id="KW-1185">Reference proteome</keyword>
<evidence type="ECO:0008006" key="5">
    <source>
        <dbReference type="Google" id="ProtNLM"/>
    </source>
</evidence>
<name>A0A7X1ZC89_9LACT</name>